<proteinExistence type="predicted"/>
<dbReference type="EMBL" id="HBGH01009681">
    <property type="protein sequence ID" value="CAD9233314.1"/>
    <property type="molecule type" value="Transcribed_RNA"/>
</dbReference>
<reference evidence="2" key="1">
    <citation type="submission" date="2021-01" db="EMBL/GenBank/DDBJ databases">
        <authorList>
            <person name="Corre E."/>
            <person name="Pelletier E."/>
            <person name="Niang G."/>
            <person name="Scheremetjew M."/>
            <person name="Finn R."/>
            <person name="Kale V."/>
            <person name="Holt S."/>
            <person name="Cochrane G."/>
            <person name="Meng A."/>
            <person name="Brown T."/>
            <person name="Cohen L."/>
        </authorList>
    </citation>
    <scope>NUCLEOTIDE SEQUENCE</scope>
    <source>
        <strain evidence="2">SAG 36.94</strain>
    </source>
</reference>
<gene>
    <name evidence="2" type="ORF">CCAE0312_LOCUS5400</name>
</gene>
<protein>
    <submittedName>
        <fullName evidence="2">Uncharacterized protein</fullName>
    </submittedName>
</protein>
<name>A0A7S1TDE2_9RHOD</name>
<feature type="compositionally biased region" description="Polar residues" evidence="1">
    <location>
        <begin position="58"/>
        <end position="67"/>
    </location>
</feature>
<evidence type="ECO:0000256" key="1">
    <source>
        <dbReference type="SAM" id="MobiDB-lite"/>
    </source>
</evidence>
<feature type="region of interest" description="Disordered" evidence="1">
    <location>
        <begin position="58"/>
        <end position="89"/>
    </location>
</feature>
<dbReference type="AlphaFoldDB" id="A0A7S1TDE2"/>
<accession>A0A7S1TDE2</accession>
<organism evidence="2">
    <name type="scientific">Compsopogon caeruleus</name>
    <dbReference type="NCBI Taxonomy" id="31354"/>
    <lineage>
        <taxon>Eukaryota</taxon>
        <taxon>Rhodophyta</taxon>
        <taxon>Compsopogonophyceae</taxon>
        <taxon>Compsopogonales</taxon>
        <taxon>Compsopogonaceae</taxon>
        <taxon>Compsopogon</taxon>
    </lineage>
</organism>
<sequence>MGRAEVGYMSRISSCTRGQFDMDDFPRRDGVGLSRRTSCGTQSLTDLVMDDGRLSTFPCGTNNSGKSKQAFGEKDPPNGTEETSEVHYSTERERELDLERGIVTSDNTLRNRGDQRPSSFVLLSRMQRLIRGETSTLPVKYSISRQAGNTVPDEVLMMEVIYLSNQHRELVARLGAESIFGGQSFSPSLSKNRTHNRYVTFAKAEVIL</sequence>
<evidence type="ECO:0000313" key="2">
    <source>
        <dbReference type="EMBL" id="CAD9233314.1"/>
    </source>
</evidence>